<dbReference type="AlphaFoldDB" id="A0A6C0IIQ8"/>
<dbReference type="InterPro" id="IPR005122">
    <property type="entry name" value="Uracil-DNA_glycosylase-like"/>
</dbReference>
<keyword evidence="13" id="KW-0234">DNA repair</keyword>
<dbReference type="InterPro" id="IPR009027">
    <property type="entry name" value="Ribosomal_bL9/RNase_H1_N"/>
</dbReference>
<comment type="function">
    <text evidence="2">Endonuclease that specifically degrades the RNA of RNA-DNA hybrids.</text>
</comment>
<dbReference type="GO" id="GO:0003678">
    <property type="term" value="F:DNA helicase activity"/>
    <property type="evidence" value="ECO:0007669"/>
    <property type="project" value="InterPro"/>
</dbReference>
<evidence type="ECO:0000256" key="13">
    <source>
        <dbReference type="ARBA" id="ARBA00023204"/>
    </source>
</evidence>
<evidence type="ECO:0000259" key="14">
    <source>
        <dbReference type="SMART" id="SM00986"/>
    </source>
</evidence>
<evidence type="ECO:0000256" key="8">
    <source>
        <dbReference type="ARBA" id="ARBA00022723"/>
    </source>
</evidence>
<keyword evidence="10" id="KW-0227">DNA damage</keyword>
<dbReference type="NCBIfam" id="TIGR00628">
    <property type="entry name" value="ung"/>
    <property type="match status" value="1"/>
</dbReference>
<evidence type="ECO:0000256" key="11">
    <source>
        <dbReference type="ARBA" id="ARBA00022801"/>
    </source>
</evidence>
<dbReference type="Pfam" id="PF03167">
    <property type="entry name" value="UDG"/>
    <property type="match status" value="1"/>
</dbReference>
<dbReference type="GO" id="GO:0097510">
    <property type="term" value="P:base-excision repair, AP site formation via deaminated base removal"/>
    <property type="evidence" value="ECO:0007669"/>
    <property type="project" value="TreeGrafter"/>
</dbReference>
<evidence type="ECO:0000256" key="4">
    <source>
        <dbReference type="ARBA" id="ARBA00008184"/>
    </source>
</evidence>
<dbReference type="Gene3D" id="2.30.30.940">
    <property type="match status" value="1"/>
</dbReference>
<dbReference type="InterPro" id="IPR049163">
    <property type="entry name" value="Pif1-like_2B_dom"/>
</dbReference>
<evidence type="ECO:0000256" key="1">
    <source>
        <dbReference type="ARBA" id="ARBA00001946"/>
    </source>
</evidence>
<dbReference type="InterPro" id="IPR018085">
    <property type="entry name" value="Ura-DNA_Glyclase_AS"/>
</dbReference>
<dbReference type="InterPro" id="IPR011320">
    <property type="entry name" value="RNase_H1_N"/>
</dbReference>
<dbReference type="CDD" id="cd10027">
    <property type="entry name" value="UDG-F1-like"/>
    <property type="match status" value="1"/>
</dbReference>
<dbReference type="InterPro" id="IPR037056">
    <property type="entry name" value="RNase_H1_N_sf"/>
</dbReference>
<dbReference type="NCBIfam" id="NF003589">
    <property type="entry name" value="PRK05254.1-2"/>
    <property type="match status" value="1"/>
</dbReference>
<dbReference type="PANTHER" id="PTHR11264:SF0">
    <property type="entry name" value="URACIL-DNA GLYCOSYLASE"/>
    <property type="match status" value="1"/>
</dbReference>
<evidence type="ECO:0000256" key="9">
    <source>
        <dbReference type="ARBA" id="ARBA00022759"/>
    </source>
</evidence>
<dbReference type="Pfam" id="PF01693">
    <property type="entry name" value="Cauli_VI"/>
    <property type="match status" value="1"/>
</dbReference>
<keyword evidence="9" id="KW-0255">Endonuclease</keyword>
<dbReference type="InterPro" id="IPR027417">
    <property type="entry name" value="P-loop_NTPase"/>
</dbReference>
<comment type="similarity">
    <text evidence="3">Belongs to the RNase H family.</text>
</comment>
<dbReference type="GO" id="GO:0046872">
    <property type="term" value="F:metal ion binding"/>
    <property type="evidence" value="ECO:0007669"/>
    <property type="project" value="UniProtKB-KW"/>
</dbReference>
<evidence type="ECO:0000256" key="6">
    <source>
        <dbReference type="ARBA" id="ARBA00017721"/>
    </source>
</evidence>
<dbReference type="SUPFAM" id="SSF55658">
    <property type="entry name" value="L9 N-domain-like"/>
    <property type="match status" value="1"/>
</dbReference>
<protein>
    <recommendedName>
        <fullName evidence="6">Ribonuclease H</fullName>
        <ecNumber evidence="5">3.1.26.4</ecNumber>
    </recommendedName>
</protein>
<dbReference type="SMART" id="SM00986">
    <property type="entry name" value="UDG"/>
    <property type="match status" value="1"/>
</dbReference>
<evidence type="ECO:0000313" key="15">
    <source>
        <dbReference type="EMBL" id="QHT92385.1"/>
    </source>
</evidence>
<comment type="similarity">
    <text evidence="4">Belongs to the uracil-DNA glycosylase (UDG) superfamily. UNG family.</text>
</comment>
<dbReference type="NCBIfam" id="NF003588">
    <property type="entry name" value="PRK05254.1-1"/>
    <property type="match status" value="1"/>
</dbReference>
<evidence type="ECO:0000256" key="10">
    <source>
        <dbReference type="ARBA" id="ARBA00022763"/>
    </source>
</evidence>
<dbReference type="NCBIfam" id="NF003592">
    <property type="entry name" value="PRK05254.1-5"/>
    <property type="match status" value="1"/>
</dbReference>
<dbReference type="GO" id="GO:0004844">
    <property type="term" value="F:uracil DNA N-glycosylase activity"/>
    <property type="evidence" value="ECO:0007669"/>
    <property type="project" value="InterPro"/>
</dbReference>
<accession>A0A6C0IIQ8</accession>
<evidence type="ECO:0000256" key="12">
    <source>
        <dbReference type="ARBA" id="ARBA00022842"/>
    </source>
</evidence>
<dbReference type="FunFam" id="3.40.970.10:FF:000002">
    <property type="entry name" value="Ribonuclease H"/>
    <property type="match status" value="1"/>
</dbReference>
<dbReference type="Gene3D" id="3.40.970.10">
    <property type="entry name" value="Ribonuclease H1, N-terminal domain"/>
    <property type="match status" value="1"/>
</dbReference>
<evidence type="ECO:0000256" key="5">
    <source>
        <dbReference type="ARBA" id="ARBA00012180"/>
    </source>
</evidence>
<dbReference type="GO" id="GO:0004523">
    <property type="term" value="F:RNA-DNA hybrid ribonuclease activity"/>
    <property type="evidence" value="ECO:0007669"/>
    <property type="project" value="UniProtKB-EC"/>
</dbReference>
<dbReference type="HAMAP" id="MF_00148">
    <property type="entry name" value="UDG"/>
    <property type="match status" value="1"/>
</dbReference>
<dbReference type="InterPro" id="IPR010285">
    <property type="entry name" value="DNA_helicase_pif1-like_DEAD"/>
</dbReference>
<organism evidence="15">
    <name type="scientific">viral metagenome</name>
    <dbReference type="NCBI Taxonomy" id="1070528"/>
    <lineage>
        <taxon>unclassified sequences</taxon>
        <taxon>metagenomes</taxon>
        <taxon>organismal metagenomes</taxon>
    </lineage>
</organism>
<keyword evidence="11" id="KW-0378">Hydrolase</keyword>
<proteinExistence type="inferred from homology"/>
<dbReference type="SUPFAM" id="SSF52141">
    <property type="entry name" value="Uracil-DNA glycosylase-like"/>
    <property type="match status" value="1"/>
</dbReference>
<keyword evidence="7" id="KW-0540">Nuclease</keyword>
<dbReference type="SUPFAM" id="SSF52540">
    <property type="entry name" value="P-loop containing nucleoside triphosphate hydrolases"/>
    <property type="match status" value="2"/>
</dbReference>
<dbReference type="Gene3D" id="3.40.50.300">
    <property type="entry name" value="P-loop containing nucleotide triphosphate hydrolases"/>
    <property type="match status" value="2"/>
</dbReference>
<reference evidence="15" key="1">
    <citation type="journal article" date="2020" name="Nature">
        <title>Giant virus diversity and host interactions through global metagenomics.</title>
        <authorList>
            <person name="Schulz F."/>
            <person name="Roux S."/>
            <person name="Paez-Espino D."/>
            <person name="Jungbluth S."/>
            <person name="Walsh D.A."/>
            <person name="Denef V.J."/>
            <person name="McMahon K.D."/>
            <person name="Konstantinidis K.T."/>
            <person name="Eloe-Fadrosh E.A."/>
            <person name="Kyrpides N.C."/>
            <person name="Woyke T."/>
        </authorList>
    </citation>
    <scope>NUCLEOTIDE SEQUENCE</scope>
    <source>
        <strain evidence="15">GVMAG-M-3300023184-88</strain>
    </source>
</reference>
<dbReference type="Pfam" id="PF05970">
    <property type="entry name" value="PIF1"/>
    <property type="match status" value="1"/>
</dbReference>
<dbReference type="InterPro" id="IPR002043">
    <property type="entry name" value="UDG_fam1"/>
</dbReference>
<evidence type="ECO:0000256" key="3">
    <source>
        <dbReference type="ARBA" id="ARBA00005300"/>
    </source>
</evidence>
<comment type="cofactor">
    <cofactor evidence="1">
        <name>Mg(2+)</name>
        <dbReference type="ChEBI" id="CHEBI:18420"/>
    </cofactor>
</comment>
<dbReference type="PROSITE" id="PS00130">
    <property type="entry name" value="U_DNA_GLYCOSYLASE"/>
    <property type="match status" value="1"/>
</dbReference>
<dbReference type="Gene3D" id="3.40.470.10">
    <property type="entry name" value="Uracil-DNA glycosylase-like domain"/>
    <property type="match status" value="1"/>
</dbReference>
<dbReference type="InterPro" id="IPR036895">
    <property type="entry name" value="Uracil-DNA_glycosylase-like_sf"/>
</dbReference>
<dbReference type="EC" id="3.1.26.4" evidence="5"/>
<dbReference type="Pfam" id="PF21530">
    <property type="entry name" value="Pif1_2B_dom"/>
    <property type="match status" value="1"/>
</dbReference>
<dbReference type="PANTHER" id="PTHR11264">
    <property type="entry name" value="URACIL-DNA GLYCOSYLASE"/>
    <property type="match status" value="1"/>
</dbReference>
<evidence type="ECO:0000256" key="2">
    <source>
        <dbReference type="ARBA" id="ARBA00004065"/>
    </source>
</evidence>
<keyword evidence="12" id="KW-0460">Magnesium</keyword>
<sequence>MTYYAVNKGITPGVYDTWITAEEQVKGYPGAIFKGFPTRVEAEAHFQSYTSIQKVVLDKTHLDTLTEEQRSVVDYLLTGKNVFLTGGGGVGKSYLLSVIYTDLPGFKKSLSRIQICALTGCAALLLGHKAKTVHSWAGIGLGKGSVAELCVKIKRNKKALRNWISTDLLIIDEVSMMTAELVDKLNEIGQKLRGSKKPFGGIQLLLVGDFFQLPPVNKGADGAVFAFESAAWTHLELAHIELTQIQRQKDTVFQTVLKEARIGALSKESCAILRAREGLDWKDNKIKPTLLFPKRAEVEMINDSNLKALQGKTYRYKARIVYDGKVPKGFTEHDEHFQQALSYMDANASYALELELVQNAQVMLIANVEPDSGLVNGSRGIVVGFCPTTDLPIVEFVNGVRKPVGTHAWPIEDMEFVNRTQIPLRLAFACTTHKAQGASLDSILVDIGSGNFEYGQAYVALSRARSLDALYVYDFDPIAFKAHPKVKEFYRTMVVSQMSEEEKQQVRAPFAVNVDADVKPVLTEPLKPIQGITVIKEDNNDANDAIPGEIRITEIIIPGEPVNWLYESVPPLWKEILQPCQEKLLELSTTLSTKAYLPKQEEIWTALALTAPSAVRVVILGQDPYPTPGNAHGLAFSVQPTIRPLPASLKNIYKELAVDMGLVPAEHGNLVSWANRGVLLLNTVLTVEAGQPQSHSKIGWEEVTDQVIRSIAARSKNVVFVLWGKSAQVKKKLLAMFLEMNQHKVIESAHPSPLSASKGFFGSKPFSGVNALLSAMGQEQVDWSIL</sequence>
<evidence type="ECO:0000256" key="7">
    <source>
        <dbReference type="ARBA" id="ARBA00022722"/>
    </source>
</evidence>
<dbReference type="CDD" id="cd18809">
    <property type="entry name" value="SF1_C_RecD"/>
    <property type="match status" value="1"/>
</dbReference>
<feature type="domain" description="Uracil-DNA glycosylase-like" evidence="14">
    <location>
        <begin position="608"/>
        <end position="773"/>
    </location>
</feature>
<dbReference type="EMBL" id="MN740183">
    <property type="protein sequence ID" value="QHT92385.1"/>
    <property type="molecule type" value="Genomic_DNA"/>
</dbReference>
<keyword evidence="8" id="KW-0479">Metal-binding</keyword>
<dbReference type="CDD" id="cd18037">
    <property type="entry name" value="DEXSc_Pif1_like"/>
    <property type="match status" value="1"/>
</dbReference>
<dbReference type="GO" id="GO:0000723">
    <property type="term" value="P:telomere maintenance"/>
    <property type="evidence" value="ECO:0007669"/>
    <property type="project" value="InterPro"/>
</dbReference>
<dbReference type="SMART" id="SM00987">
    <property type="entry name" value="UreE_C"/>
    <property type="match status" value="1"/>
</dbReference>
<name>A0A6C0IIQ8_9ZZZZ</name>